<protein>
    <submittedName>
        <fullName evidence="1">Pseudaminic acid cytidylyltransferase</fullName>
        <ecNumber evidence="1">2.7.7.81</ecNumber>
    </submittedName>
</protein>
<dbReference type="CDD" id="cd02513">
    <property type="entry name" value="CMP-NeuAc_Synthase"/>
    <property type="match status" value="1"/>
</dbReference>
<dbReference type="EMBL" id="JAUCBP010000006">
    <property type="protein sequence ID" value="MDM7860152.1"/>
    <property type="molecule type" value="Genomic_DNA"/>
</dbReference>
<dbReference type="InterPro" id="IPR029044">
    <property type="entry name" value="Nucleotide-diphossugar_trans"/>
</dbReference>
<dbReference type="NCBIfam" id="TIGR03584">
    <property type="entry name" value="PseF"/>
    <property type="match status" value="1"/>
</dbReference>
<dbReference type="GO" id="GO:0016779">
    <property type="term" value="F:nucleotidyltransferase activity"/>
    <property type="evidence" value="ECO:0007669"/>
    <property type="project" value="UniProtKB-KW"/>
</dbReference>
<dbReference type="Pfam" id="PF02348">
    <property type="entry name" value="CTP_transf_3"/>
    <property type="match status" value="1"/>
</dbReference>
<reference evidence="1 2" key="1">
    <citation type="submission" date="2023-06" db="EMBL/GenBank/DDBJ databases">
        <title>Alteromonas sp. ASW11-36 isolated from intertidal sand.</title>
        <authorList>
            <person name="Li Y."/>
        </authorList>
    </citation>
    <scope>NUCLEOTIDE SEQUENCE [LARGE SCALE GENOMIC DNA]</scope>
    <source>
        <strain evidence="1 2">ASW11-36</strain>
    </source>
</reference>
<dbReference type="Proteomes" id="UP001234343">
    <property type="component" value="Unassembled WGS sequence"/>
</dbReference>
<keyword evidence="1" id="KW-0548">Nucleotidyltransferase</keyword>
<dbReference type="Gene3D" id="3.90.550.10">
    <property type="entry name" value="Spore Coat Polysaccharide Biosynthesis Protein SpsA, Chain A"/>
    <property type="match status" value="1"/>
</dbReference>
<dbReference type="PANTHER" id="PTHR21485:SF6">
    <property type="entry name" value="N-ACYLNEURAMINATE CYTIDYLYLTRANSFERASE-RELATED"/>
    <property type="match status" value="1"/>
</dbReference>
<organism evidence="1 2">
    <name type="scientific">Alteromonas arenosi</name>
    <dbReference type="NCBI Taxonomy" id="3055817"/>
    <lineage>
        <taxon>Bacteria</taxon>
        <taxon>Pseudomonadati</taxon>
        <taxon>Pseudomonadota</taxon>
        <taxon>Gammaproteobacteria</taxon>
        <taxon>Alteromonadales</taxon>
        <taxon>Alteromonadaceae</taxon>
        <taxon>Alteromonas/Salinimonas group</taxon>
        <taxon>Alteromonas</taxon>
    </lineage>
</organism>
<gene>
    <name evidence="1" type="primary">pseF</name>
    <name evidence="1" type="ORF">QTP81_06050</name>
</gene>
<name>A0ABT7SVD5_9ALTE</name>
<keyword evidence="1" id="KW-0808">Transferase</keyword>
<sequence length="232" mass="25860">MNIAIIPARGGSKRIPRKNIKAFCGKPMIAYSIEAAEQTQLFDDIVVSTDDEEIAHIAKSYGASVPFMRPATLSDDFTGTRAVTNHAIQAYSESHGRPDFCCCIYATAPFLQARYISQGFNALKDNSEKAFAFSVTTFAFPVQRALKRVDDGVESMYPEYAQTRSQDLDEGFHDAGQFYWGSTAGYLSSAAMFSTSSIPIVIPRYLVQDIDTPEDWQRAELMYQAYMKSDQT</sequence>
<dbReference type="InterPro" id="IPR020039">
    <property type="entry name" value="PseF"/>
</dbReference>
<evidence type="ECO:0000313" key="2">
    <source>
        <dbReference type="Proteomes" id="UP001234343"/>
    </source>
</evidence>
<dbReference type="EC" id="2.7.7.81" evidence="1"/>
<dbReference type="RefSeq" id="WP_289364393.1">
    <property type="nucleotide sequence ID" value="NZ_JAUCBP010000006.1"/>
</dbReference>
<evidence type="ECO:0000313" key="1">
    <source>
        <dbReference type="EMBL" id="MDM7860152.1"/>
    </source>
</evidence>
<dbReference type="PANTHER" id="PTHR21485">
    <property type="entry name" value="HAD SUPERFAMILY MEMBERS CMAS AND KDSC"/>
    <property type="match status" value="1"/>
</dbReference>
<dbReference type="SUPFAM" id="SSF53448">
    <property type="entry name" value="Nucleotide-diphospho-sugar transferases"/>
    <property type="match status" value="1"/>
</dbReference>
<dbReference type="InterPro" id="IPR003329">
    <property type="entry name" value="Cytidylyl_trans"/>
</dbReference>
<proteinExistence type="predicted"/>
<dbReference type="InterPro" id="IPR050793">
    <property type="entry name" value="CMP-NeuNAc_synthase"/>
</dbReference>
<accession>A0ABT7SVD5</accession>
<keyword evidence="2" id="KW-1185">Reference proteome</keyword>
<comment type="caution">
    <text evidence="1">The sequence shown here is derived from an EMBL/GenBank/DDBJ whole genome shotgun (WGS) entry which is preliminary data.</text>
</comment>